<proteinExistence type="predicted"/>
<dbReference type="Pfam" id="PF23343">
    <property type="entry name" value="REP_ORF2-G2P"/>
    <property type="match status" value="1"/>
</dbReference>
<feature type="domain" description="Replication-associated protein ORF2/G2P" evidence="1">
    <location>
        <begin position="71"/>
        <end position="179"/>
    </location>
</feature>
<dbReference type="Proteomes" id="UP000324895">
    <property type="component" value="Segment"/>
</dbReference>
<accession>A0A4V1F5H5</accession>
<dbReference type="InterPro" id="IPR056906">
    <property type="entry name" value="ORF2/G2P_dom"/>
</dbReference>
<name>A0A4V1F5H5_9VIRU</name>
<protein>
    <submittedName>
        <fullName evidence="2">Replication initiator protein</fullName>
    </submittedName>
</protein>
<evidence type="ECO:0000259" key="1">
    <source>
        <dbReference type="Pfam" id="PF23343"/>
    </source>
</evidence>
<evidence type="ECO:0000313" key="2">
    <source>
        <dbReference type="EMBL" id="QCQ85083.1"/>
    </source>
</evidence>
<dbReference type="EMBL" id="MK249221">
    <property type="protein sequence ID" value="QCQ85083.1"/>
    <property type="molecule type" value="Genomic_DNA"/>
</dbReference>
<reference evidence="2" key="1">
    <citation type="submission" date="2018-12" db="EMBL/GenBank/DDBJ databases">
        <title>Singled stranded DNA viruses identified in blackflies (Austrosimulium ungulatum) sampled in New Zealand.</title>
        <authorList>
            <person name="Kraberger S."/>
            <person name="Fontenele R.S."/>
            <person name="Schmidlin K."/>
            <person name="Walters M."/>
            <person name="Varsani A."/>
        </authorList>
    </citation>
    <scope>NUCLEOTIDE SEQUENCE [LARGE SCALE GENOMIC DNA]</scope>
    <source>
        <strain evidence="2">178</strain>
    </source>
</reference>
<sequence length="302" mass="34780">MDTASRGGIFLPCFHPAKAQRDDKGGVRFVGQEAKLFSLRLACRQCIGCRLESSRQWAVRCMHEASLYDDNSFVTLTYDDVHCPPTLIYWHFQDFMKRLRKTRPDVRFYMAGEYGAKFGRPHFHALLFNCGFPDKYVIRQGDRPLYRSPALEKLWKVGFSSIGAVTFESAAYVARYCTAKITGDLAEAHYALPGKWTDRDTGEIFDARVPEFNHMSLRNAVGKDWLRLYWSDVREGRVVVNGKECNVPRYYARYFKNSSYGEALKLERRIDGYARRLDNTAGRLLVKEAIASSRFATLERSL</sequence>
<organism evidence="2">
    <name type="scientific">Blackfly microvirus SF02</name>
    <dbReference type="NCBI Taxonomy" id="2576452"/>
    <lineage>
        <taxon>Viruses</taxon>
        <taxon>Monodnaviria</taxon>
        <taxon>Sangervirae</taxon>
        <taxon>Phixviricota</taxon>
        <taxon>Malgrandaviricetes</taxon>
        <taxon>Petitvirales</taxon>
        <taxon>Microviridae</taxon>
        <taxon>Microvirus</taxon>
    </lineage>
</organism>